<sequence length="98" mass="10958">MSRGIELTDFEKGKIVCLKENGVSMKEISRQIKRSFCVVQTFLKSPSGYGTTKRYGRKRHLIGQIEKQIVRDASNSTVAPAHLRCLADVNVSRSTSTI</sequence>
<keyword evidence="4" id="KW-1185">Reference proteome</keyword>
<dbReference type="InterPro" id="IPR025898">
    <property type="entry name" value="Tc3_transposase_DNA-bd_dom"/>
</dbReference>
<evidence type="ECO:0000313" key="3">
    <source>
        <dbReference type="EMBL" id="CAD7089549.1"/>
    </source>
</evidence>
<proteinExistence type="predicted"/>
<evidence type="ECO:0000256" key="1">
    <source>
        <dbReference type="ARBA" id="ARBA00004123"/>
    </source>
</evidence>
<dbReference type="SUPFAM" id="SSF46689">
    <property type="entry name" value="Homeodomain-like"/>
    <property type="match status" value="1"/>
</dbReference>
<dbReference type="Gene3D" id="1.10.10.60">
    <property type="entry name" value="Homeodomain-like"/>
    <property type="match status" value="1"/>
</dbReference>
<reference evidence="3 4" key="1">
    <citation type="submission" date="2020-11" db="EMBL/GenBank/DDBJ databases">
        <authorList>
            <person name="Wallbank WR R."/>
            <person name="Pardo Diaz C."/>
            <person name="Kozak K."/>
            <person name="Martin S."/>
            <person name="Jiggins C."/>
            <person name="Moest M."/>
            <person name="Warren A I."/>
            <person name="Generalovic N T."/>
            <person name="Byers J.R.P. K."/>
            <person name="Montejo-Kovacevich G."/>
            <person name="Yen C E."/>
        </authorList>
    </citation>
    <scope>NUCLEOTIDE SEQUENCE [LARGE SCALE GENOMIC DNA]</scope>
</reference>
<dbReference type="Proteomes" id="UP000594454">
    <property type="component" value="Chromosome 4"/>
</dbReference>
<dbReference type="InParanoid" id="A0A7R8UZP7"/>
<dbReference type="Pfam" id="PF11427">
    <property type="entry name" value="HTH_Tnp_Tc3_1"/>
    <property type="match status" value="1"/>
</dbReference>
<dbReference type="EMBL" id="LR899012">
    <property type="protein sequence ID" value="CAD7089549.1"/>
    <property type="molecule type" value="Genomic_DNA"/>
</dbReference>
<name>A0A7R8UZP7_HERIL</name>
<feature type="domain" description="Tc3 transposase DNA binding" evidence="2">
    <location>
        <begin position="3"/>
        <end position="52"/>
    </location>
</feature>
<evidence type="ECO:0000259" key="2">
    <source>
        <dbReference type="Pfam" id="PF11427"/>
    </source>
</evidence>
<gene>
    <name evidence="3" type="ORF">HERILL_LOCUS12090</name>
</gene>
<evidence type="ECO:0000313" key="4">
    <source>
        <dbReference type="Proteomes" id="UP000594454"/>
    </source>
</evidence>
<organism evidence="3 4">
    <name type="scientific">Hermetia illucens</name>
    <name type="common">Black soldier fly</name>
    <dbReference type="NCBI Taxonomy" id="343691"/>
    <lineage>
        <taxon>Eukaryota</taxon>
        <taxon>Metazoa</taxon>
        <taxon>Ecdysozoa</taxon>
        <taxon>Arthropoda</taxon>
        <taxon>Hexapoda</taxon>
        <taxon>Insecta</taxon>
        <taxon>Pterygota</taxon>
        <taxon>Neoptera</taxon>
        <taxon>Endopterygota</taxon>
        <taxon>Diptera</taxon>
        <taxon>Brachycera</taxon>
        <taxon>Stratiomyomorpha</taxon>
        <taxon>Stratiomyidae</taxon>
        <taxon>Hermetiinae</taxon>
        <taxon>Hermetia</taxon>
    </lineage>
</organism>
<comment type="subcellular location">
    <subcellularLocation>
        <location evidence="1">Nucleus</location>
    </subcellularLocation>
</comment>
<accession>A0A7R8UZP7</accession>
<dbReference type="GO" id="GO:0003677">
    <property type="term" value="F:DNA binding"/>
    <property type="evidence" value="ECO:0007669"/>
    <property type="project" value="InterPro"/>
</dbReference>
<dbReference type="InterPro" id="IPR009057">
    <property type="entry name" value="Homeodomain-like_sf"/>
</dbReference>
<dbReference type="GO" id="GO:0005634">
    <property type="term" value="C:nucleus"/>
    <property type="evidence" value="ECO:0007669"/>
    <property type="project" value="UniProtKB-SubCell"/>
</dbReference>
<protein>
    <recommendedName>
        <fullName evidence="2">Tc3 transposase DNA binding domain-containing protein</fullName>
    </recommendedName>
</protein>
<dbReference type="AlphaFoldDB" id="A0A7R8UZP7"/>